<dbReference type="InterPro" id="IPR056413">
    <property type="entry name" value="TPR_CcmH_CycH"/>
</dbReference>
<dbReference type="KEGG" id="gsn:YC6258_04686"/>
<dbReference type="Proteomes" id="UP000032266">
    <property type="component" value="Chromosome"/>
</dbReference>
<dbReference type="OrthoDB" id="9776053at2"/>
<keyword evidence="6" id="KW-1133">Transmembrane helix</keyword>
<evidence type="ECO:0000259" key="7">
    <source>
        <dbReference type="Pfam" id="PF23892"/>
    </source>
</evidence>
<feature type="transmembrane region" description="Helical" evidence="6">
    <location>
        <begin position="93"/>
        <end position="113"/>
    </location>
</feature>
<dbReference type="PANTHER" id="PTHR47870:SF1">
    <property type="entry name" value="CYTOCHROME C-TYPE BIOGENESIS PROTEIN CCMH"/>
    <property type="match status" value="1"/>
</dbReference>
<dbReference type="InterPro" id="IPR019734">
    <property type="entry name" value="TPR_rpt"/>
</dbReference>
<keyword evidence="3" id="KW-0201">Cytochrome c-type biogenesis</keyword>
<evidence type="ECO:0000256" key="2">
    <source>
        <dbReference type="ARBA" id="ARBA00022737"/>
    </source>
</evidence>
<dbReference type="NCBIfam" id="TIGR03142">
    <property type="entry name" value="cytochro_ccmI"/>
    <property type="match status" value="1"/>
</dbReference>
<comment type="subcellular location">
    <subcellularLocation>
        <location evidence="1">Cell envelope</location>
    </subcellularLocation>
</comment>
<dbReference type="InterPro" id="IPR017560">
    <property type="entry name" value="Cyt_c_biogenesis_CcmI"/>
</dbReference>
<dbReference type="InterPro" id="IPR051263">
    <property type="entry name" value="C-type_cytochrome_biogenesis"/>
</dbReference>
<dbReference type="Gene3D" id="1.25.40.10">
    <property type="entry name" value="Tetratricopeptide repeat domain"/>
    <property type="match status" value="1"/>
</dbReference>
<sequence>MFWITAGLLTFVALGFLFYPFVRSLPDTRQIDRQAENLRAHKLQLSELKQAYAAGEFSDEDYQQLENELKLRLVQDTEKIDARSHEDTSRPRWLVPLAAVVLIVFAFSAYYQLGGWRDVRLREAMLAAGQSPEQQQAFFNQMEARIERHPDNIEDLFFLGKTYFQVGRSQDAERIFEKALMVAERNRSLNPTDHSWLISNLIQARFSNNDRVLSQTDKQMLKTALELAPTNTMALGLLGVDAFASGDFAQALINWRKMLKVMPANEVEAVQSAITMAENNLKAAGKPIPADESAVEPTIVVAVTIDLSEELKQQLDGARSLFVAARQVNGPPMPVAVQRLSVPASFPVTIQLDDTTTMAAMAGLQAGMNIEVVARLSKGGVATAQAGDLEGLSQSLTVQAGEQATTVLIDTVH</sequence>
<keyword evidence="2" id="KW-0677">Repeat</keyword>
<accession>A0A0C5VTU3</accession>
<organism evidence="9 10">
    <name type="scientific">Gynuella sunshinyii YC6258</name>
    <dbReference type="NCBI Taxonomy" id="1445510"/>
    <lineage>
        <taxon>Bacteria</taxon>
        <taxon>Pseudomonadati</taxon>
        <taxon>Pseudomonadota</taxon>
        <taxon>Gammaproteobacteria</taxon>
        <taxon>Oceanospirillales</taxon>
        <taxon>Saccharospirillaceae</taxon>
        <taxon>Gynuella</taxon>
    </lineage>
</organism>
<dbReference type="InterPro" id="IPR011990">
    <property type="entry name" value="TPR-like_helical_dom_sf"/>
</dbReference>
<dbReference type="PANTHER" id="PTHR47870">
    <property type="entry name" value="CYTOCHROME C-TYPE BIOGENESIS PROTEIN CCMH"/>
    <property type="match status" value="1"/>
</dbReference>
<dbReference type="SMART" id="SM00028">
    <property type="entry name" value="TPR"/>
    <property type="match status" value="2"/>
</dbReference>
<dbReference type="GO" id="GO:0017004">
    <property type="term" value="P:cytochrome complex assembly"/>
    <property type="evidence" value="ECO:0007669"/>
    <property type="project" value="UniProtKB-KW"/>
</dbReference>
<dbReference type="PROSITE" id="PS50005">
    <property type="entry name" value="TPR"/>
    <property type="match status" value="1"/>
</dbReference>
<evidence type="ECO:0000256" key="5">
    <source>
        <dbReference type="PROSITE-ProRule" id="PRU00339"/>
    </source>
</evidence>
<dbReference type="HOGENOM" id="CLU_036074_2_1_6"/>
<evidence type="ECO:0000313" key="10">
    <source>
        <dbReference type="Proteomes" id="UP000032266"/>
    </source>
</evidence>
<gene>
    <name evidence="9" type="ORF">YC6258_04686</name>
</gene>
<keyword evidence="6" id="KW-0812">Transmembrane</keyword>
<proteinExistence type="predicted"/>
<reference evidence="9 10" key="1">
    <citation type="submission" date="2014-01" db="EMBL/GenBank/DDBJ databases">
        <title>Full genme sequencing of cellulolytic bacterium Gynuella sunshinyii YC6258T gen. nov., sp. nov.</title>
        <authorList>
            <person name="Khan H."/>
            <person name="Chung E.J."/>
            <person name="Chung Y.R."/>
        </authorList>
    </citation>
    <scope>NUCLEOTIDE SEQUENCE [LARGE SCALE GENOMIC DNA]</scope>
    <source>
        <strain evidence="9 10">YC6258</strain>
    </source>
</reference>
<name>A0A0C5VTU3_9GAMM</name>
<dbReference type="RefSeq" id="WP_044618661.1">
    <property type="nucleotide sequence ID" value="NZ_CP007142.1"/>
</dbReference>
<evidence type="ECO:0000313" key="9">
    <source>
        <dbReference type="EMBL" id="AJQ96718.1"/>
    </source>
</evidence>
<evidence type="ECO:0000259" key="8">
    <source>
        <dbReference type="Pfam" id="PF23914"/>
    </source>
</evidence>
<dbReference type="SUPFAM" id="SSF48452">
    <property type="entry name" value="TPR-like"/>
    <property type="match status" value="1"/>
</dbReference>
<keyword evidence="6" id="KW-0472">Membrane</keyword>
<dbReference type="InterPro" id="IPR056412">
    <property type="entry name" value="Ig_CycH"/>
</dbReference>
<dbReference type="Pfam" id="PF23892">
    <property type="entry name" value="Ig_CycH"/>
    <property type="match status" value="1"/>
</dbReference>
<feature type="domain" description="Cytochrome c-type biogenesis protein H Ig-like" evidence="7">
    <location>
        <begin position="301"/>
        <end position="410"/>
    </location>
</feature>
<dbReference type="GO" id="GO:0030313">
    <property type="term" value="C:cell envelope"/>
    <property type="evidence" value="ECO:0007669"/>
    <property type="project" value="UniProtKB-SubCell"/>
</dbReference>
<evidence type="ECO:0000256" key="1">
    <source>
        <dbReference type="ARBA" id="ARBA00004196"/>
    </source>
</evidence>
<evidence type="ECO:0000256" key="3">
    <source>
        <dbReference type="ARBA" id="ARBA00022748"/>
    </source>
</evidence>
<keyword evidence="10" id="KW-1185">Reference proteome</keyword>
<dbReference type="EMBL" id="CP007142">
    <property type="protein sequence ID" value="AJQ96718.1"/>
    <property type="molecule type" value="Genomic_DNA"/>
</dbReference>
<protein>
    <submittedName>
        <fullName evidence="9">Cytochrome c biogenesis factor</fullName>
    </submittedName>
</protein>
<keyword evidence="4 5" id="KW-0802">TPR repeat</keyword>
<dbReference type="STRING" id="1445510.YC6258_04686"/>
<evidence type="ECO:0000256" key="4">
    <source>
        <dbReference type="ARBA" id="ARBA00022803"/>
    </source>
</evidence>
<feature type="repeat" description="TPR" evidence="5">
    <location>
        <begin position="153"/>
        <end position="186"/>
    </location>
</feature>
<feature type="domain" description="Cytochrome c-type biogenesis protein H TPR" evidence="8">
    <location>
        <begin position="135"/>
        <end position="266"/>
    </location>
</feature>
<evidence type="ECO:0000256" key="6">
    <source>
        <dbReference type="SAM" id="Phobius"/>
    </source>
</evidence>
<dbReference type="AlphaFoldDB" id="A0A0C5VTU3"/>
<dbReference type="Pfam" id="PF23914">
    <property type="entry name" value="TPR_CcmH_CycH"/>
    <property type="match status" value="1"/>
</dbReference>